<dbReference type="PATRIC" id="fig|1379870.5.peg.4614"/>
<gene>
    <name evidence="9" type="ORF">SD10_21380</name>
</gene>
<dbReference type="PANTHER" id="PTHR11735">
    <property type="entry name" value="TRNA N6-ADENOSINE THREONYLCARBAMOYLTRANSFERASE"/>
    <property type="match status" value="1"/>
</dbReference>
<feature type="domain" description="Gcp-like" evidence="8">
    <location>
        <begin position="39"/>
        <end position="152"/>
    </location>
</feature>
<keyword evidence="10" id="KW-1185">Reference proteome</keyword>
<keyword evidence="5" id="KW-0408">Iron</keyword>
<proteinExistence type="predicted"/>
<dbReference type="Pfam" id="PF00814">
    <property type="entry name" value="TsaD"/>
    <property type="match status" value="1"/>
</dbReference>
<keyword evidence="4" id="KW-0479">Metal-binding</keyword>
<dbReference type="GO" id="GO:0002949">
    <property type="term" value="P:tRNA threonylcarbamoyladenosine modification"/>
    <property type="evidence" value="ECO:0007669"/>
    <property type="project" value="InterPro"/>
</dbReference>
<evidence type="ECO:0000256" key="7">
    <source>
        <dbReference type="ARBA" id="ARBA00048117"/>
    </source>
</evidence>
<evidence type="ECO:0000259" key="8">
    <source>
        <dbReference type="Pfam" id="PF00814"/>
    </source>
</evidence>
<keyword evidence="6" id="KW-0012">Acyltransferase</keyword>
<dbReference type="OrthoDB" id="9784166at2"/>
<dbReference type="GO" id="GO:0061711">
    <property type="term" value="F:tRNA N(6)-L-threonylcarbamoyladenine synthase activity"/>
    <property type="evidence" value="ECO:0007669"/>
    <property type="project" value="UniProtKB-EC"/>
</dbReference>
<comment type="catalytic activity">
    <reaction evidence="7">
        <text>L-threonylcarbamoyladenylate + adenosine(37) in tRNA = N(6)-L-threonylcarbamoyladenosine(37) in tRNA + AMP + H(+)</text>
        <dbReference type="Rhea" id="RHEA:37059"/>
        <dbReference type="Rhea" id="RHEA-COMP:10162"/>
        <dbReference type="Rhea" id="RHEA-COMP:10163"/>
        <dbReference type="ChEBI" id="CHEBI:15378"/>
        <dbReference type="ChEBI" id="CHEBI:73682"/>
        <dbReference type="ChEBI" id="CHEBI:74411"/>
        <dbReference type="ChEBI" id="CHEBI:74418"/>
        <dbReference type="ChEBI" id="CHEBI:456215"/>
        <dbReference type="EC" id="2.3.1.234"/>
    </reaction>
</comment>
<dbReference type="CDD" id="cd24032">
    <property type="entry name" value="ASKHA_NBD_TsaB"/>
    <property type="match status" value="1"/>
</dbReference>
<dbReference type="KEGG" id="srd:SD10_21380"/>
<dbReference type="InterPro" id="IPR043129">
    <property type="entry name" value="ATPase_NBD"/>
</dbReference>
<dbReference type="HOGENOM" id="CLU_064886_1_0_10"/>
<dbReference type="GO" id="GO:0046872">
    <property type="term" value="F:metal ion binding"/>
    <property type="evidence" value="ECO:0007669"/>
    <property type="project" value="UniProtKB-KW"/>
</dbReference>
<reference evidence="9 10" key="1">
    <citation type="journal article" date="2014" name="Curr. Microbiol.">
        <title>Spirosoma radiotolerans sp. nov., a gamma-radiation-resistant bacterium isolated from gamma ray-irradiated soil.</title>
        <authorList>
            <person name="Lee J.J."/>
            <person name="Srinivasan S."/>
            <person name="Lim S."/>
            <person name="Joe M."/>
            <person name="Im S."/>
            <person name="Bae S.I."/>
            <person name="Park K.R."/>
            <person name="Han J.H."/>
            <person name="Park S.H."/>
            <person name="Joo B.M."/>
            <person name="Park S.J."/>
            <person name="Kim M.K."/>
        </authorList>
    </citation>
    <scope>NUCLEOTIDE SEQUENCE [LARGE SCALE GENOMIC DNA]</scope>
    <source>
        <strain evidence="9 10">DG5A</strain>
    </source>
</reference>
<evidence type="ECO:0000256" key="5">
    <source>
        <dbReference type="ARBA" id="ARBA00023004"/>
    </source>
</evidence>
<evidence type="ECO:0000313" key="9">
    <source>
        <dbReference type="EMBL" id="AKD58704.1"/>
    </source>
</evidence>
<name>A0A0E4A140_9BACT</name>
<evidence type="ECO:0000256" key="3">
    <source>
        <dbReference type="ARBA" id="ARBA00022694"/>
    </source>
</evidence>
<dbReference type="SUPFAM" id="SSF53067">
    <property type="entry name" value="Actin-like ATPase domain"/>
    <property type="match status" value="2"/>
</dbReference>
<dbReference type="RefSeq" id="WP_046579944.1">
    <property type="nucleotide sequence ID" value="NZ_CP010429.1"/>
</dbReference>
<evidence type="ECO:0000313" key="10">
    <source>
        <dbReference type="Proteomes" id="UP000033054"/>
    </source>
</evidence>
<accession>A0A0E4A140</accession>
<evidence type="ECO:0000256" key="1">
    <source>
        <dbReference type="ARBA" id="ARBA00012156"/>
    </source>
</evidence>
<dbReference type="Gene3D" id="3.30.420.40">
    <property type="match status" value="2"/>
</dbReference>
<evidence type="ECO:0000256" key="6">
    <source>
        <dbReference type="ARBA" id="ARBA00023315"/>
    </source>
</evidence>
<keyword evidence="3" id="KW-0819">tRNA processing</keyword>
<dbReference type="AlphaFoldDB" id="A0A0E4A140"/>
<protein>
    <recommendedName>
        <fullName evidence="1">N(6)-L-threonylcarbamoyladenine synthase</fullName>
        <ecNumber evidence="1">2.3.1.234</ecNumber>
    </recommendedName>
</protein>
<dbReference type="PANTHER" id="PTHR11735:SF11">
    <property type="entry name" value="TRNA THREONYLCARBAMOYLADENOSINE BIOSYNTHESIS PROTEIN TSAB"/>
    <property type="match status" value="1"/>
</dbReference>
<dbReference type="PRINTS" id="PR00789">
    <property type="entry name" value="OSIALOPTASE"/>
</dbReference>
<sequence>MALILSLDTSTTVCSVALHRQNDSSANPLLGCYELFIERTSSAMLTTLINDIVGQAGFTLPELDAIAVAKGPGSYTGLRISVSTAKGLCFALGKPLLAINTLMAMAEQVRPYVPATHLLCPMIDARRMEVYCALYDTHGREVQPTAATIIDEQSFADELTQRPIIFFGDGAEKCRSILGVHPNAVFPATTVLPSARTIGQLAIDAFDQGQFEDVATFEPFYLKDFMAIKPKKPMF</sequence>
<dbReference type="InterPro" id="IPR022496">
    <property type="entry name" value="T6A_TsaB"/>
</dbReference>
<dbReference type="NCBIfam" id="TIGR03725">
    <property type="entry name" value="T6A_YeaZ"/>
    <property type="match status" value="1"/>
</dbReference>
<dbReference type="InterPro" id="IPR017861">
    <property type="entry name" value="KAE1/TsaD"/>
</dbReference>
<dbReference type="STRING" id="1379870.SD10_21380"/>
<organism evidence="9 10">
    <name type="scientific">Spirosoma radiotolerans</name>
    <dbReference type="NCBI Taxonomy" id="1379870"/>
    <lineage>
        <taxon>Bacteria</taxon>
        <taxon>Pseudomonadati</taxon>
        <taxon>Bacteroidota</taxon>
        <taxon>Cytophagia</taxon>
        <taxon>Cytophagales</taxon>
        <taxon>Cytophagaceae</taxon>
        <taxon>Spirosoma</taxon>
    </lineage>
</organism>
<dbReference type="EMBL" id="CP010429">
    <property type="protein sequence ID" value="AKD58704.1"/>
    <property type="molecule type" value="Genomic_DNA"/>
</dbReference>
<dbReference type="GO" id="GO:0005829">
    <property type="term" value="C:cytosol"/>
    <property type="evidence" value="ECO:0007669"/>
    <property type="project" value="TreeGrafter"/>
</dbReference>
<evidence type="ECO:0000256" key="4">
    <source>
        <dbReference type="ARBA" id="ARBA00022723"/>
    </source>
</evidence>
<dbReference type="EC" id="2.3.1.234" evidence="1"/>
<dbReference type="Proteomes" id="UP000033054">
    <property type="component" value="Chromosome"/>
</dbReference>
<dbReference type="InterPro" id="IPR000905">
    <property type="entry name" value="Gcp-like_dom"/>
</dbReference>
<keyword evidence="2" id="KW-0808">Transferase</keyword>
<evidence type="ECO:0000256" key="2">
    <source>
        <dbReference type="ARBA" id="ARBA00022679"/>
    </source>
</evidence>